<keyword evidence="9" id="KW-0170">Cobalt</keyword>
<sequence>MKRKTVIYLLSGCLLVLLIQFLATDLFPNFSGSDDQSVELIQQIAPQYQPWAKHLIEFNQPWAEPVLFALQAIIGLSVIAYFVWKQSKKKA</sequence>
<dbReference type="OrthoDB" id="1447652at2"/>
<proteinExistence type="predicted"/>
<keyword evidence="2" id="KW-0813">Transport</keyword>
<keyword evidence="3" id="KW-1003">Cell membrane</keyword>
<keyword evidence="8 10" id="KW-0472">Membrane</keyword>
<evidence type="ECO:0000256" key="1">
    <source>
        <dbReference type="ARBA" id="ARBA00022426"/>
    </source>
</evidence>
<keyword evidence="7" id="KW-0406">Ion transport</keyword>
<reference evidence="11 12" key="1">
    <citation type="submission" date="2018-09" db="EMBL/GenBank/DDBJ databases">
        <title>Genomic Encyclopedia of Archaeal and Bacterial Type Strains, Phase II (KMG-II): from individual species to whole genera.</title>
        <authorList>
            <person name="Goeker M."/>
        </authorList>
    </citation>
    <scope>NUCLEOTIDE SEQUENCE [LARGE SCALE GENOMIC DNA]</scope>
    <source>
        <strain evidence="11 12">DSM 27148</strain>
    </source>
</reference>
<dbReference type="PANTHER" id="PTHR38662">
    <property type="entry name" value="COBALT TRANSPORT PROTEIN CBIN"/>
    <property type="match status" value="1"/>
</dbReference>
<keyword evidence="6 10" id="KW-1133">Transmembrane helix</keyword>
<feature type="transmembrane region" description="Helical" evidence="10">
    <location>
        <begin position="66"/>
        <end position="84"/>
    </location>
</feature>
<accession>A0A419W4K5</accession>
<evidence type="ECO:0000256" key="3">
    <source>
        <dbReference type="ARBA" id="ARBA00022475"/>
    </source>
</evidence>
<dbReference type="EMBL" id="RAPN01000001">
    <property type="protein sequence ID" value="RKD90379.1"/>
    <property type="molecule type" value="Genomic_DNA"/>
</dbReference>
<dbReference type="PANTHER" id="PTHR38662:SF1">
    <property type="entry name" value="COBALT TRANSPORT PROTEIN CBIN"/>
    <property type="match status" value="1"/>
</dbReference>
<dbReference type="AlphaFoldDB" id="A0A419W4K5"/>
<evidence type="ECO:0000256" key="4">
    <source>
        <dbReference type="ARBA" id="ARBA00022573"/>
    </source>
</evidence>
<evidence type="ECO:0000256" key="2">
    <source>
        <dbReference type="ARBA" id="ARBA00022448"/>
    </source>
</evidence>
<dbReference type="GO" id="GO:0016020">
    <property type="term" value="C:membrane"/>
    <property type="evidence" value="ECO:0007669"/>
    <property type="project" value="InterPro"/>
</dbReference>
<evidence type="ECO:0000313" key="12">
    <source>
        <dbReference type="Proteomes" id="UP000283387"/>
    </source>
</evidence>
<evidence type="ECO:0000256" key="10">
    <source>
        <dbReference type="SAM" id="Phobius"/>
    </source>
</evidence>
<keyword evidence="4" id="KW-0169">Cobalamin biosynthesis</keyword>
<organism evidence="11 12">
    <name type="scientific">Mangrovibacterium diazotrophicum</name>
    <dbReference type="NCBI Taxonomy" id="1261403"/>
    <lineage>
        <taxon>Bacteria</taxon>
        <taxon>Pseudomonadati</taxon>
        <taxon>Bacteroidota</taxon>
        <taxon>Bacteroidia</taxon>
        <taxon>Marinilabiliales</taxon>
        <taxon>Prolixibacteraceae</taxon>
        <taxon>Mangrovibacterium</taxon>
    </lineage>
</organism>
<keyword evidence="12" id="KW-1185">Reference proteome</keyword>
<comment type="caution">
    <text evidence="11">The sequence shown here is derived from an EMBL/GenBank/DDBJ whole genome shotgun (WGS) entry which is preliminary data.</text>
</comment>
<evidence type="ECO:0000313" key="11">
    <source>
        <dbReference type="EMBL" id="RKD90379.1"/>
    </source>
</evidence>
<evidence type="ECO:0000256" key="7">
    <source>
        <dbReference type="ARBA" id="ARBA00023065"/>
    </source>
</evidence>
<evidence type="ECO:0000256" key="6">
    <source>
        <dbReference type="ARBA" id="ARBA00022989"/>
    </source>
</evidence>
<dbReference type="RefSeq" id="WP_120271789.1">
    <property type="nucleotide sequence ID" value="NZ_RAPN01000001.1"/>
</dbReference>
<evidence type="ECO:0000256" key="5">
    <source>
        <dbReference type="ARBA" id="ARBA00022692"/>
    </source>
</evidence>
<dbReference type="GO" id="GO:0009236">
    <property type="term" value="P:cobalamin biosynthetic process"/>
    <property type="evidence" value="ECO:0007669"/>
    <property type="project" value="UniProtKB-KW"/>
</dbReference>
<dbReference type="InterPro" id="IPR003705">
    <property type="entry name" value="CbiN"/>
</dbReference>
<keyword evidence="5 10" id="KW-0812">Transmembrane</keyword>
<dbReference type="Pfam" id="PF02553">
    <property type="entry name" value="CbiN"/>
    <property type="match status" value="1"/>
</dbReference>
<evidence type="ECO:0000256" key="9">
    <source>
        <dbReference type="ARBA" id="ARBA00023285"/>
    </source>
</evidence>
<protein>
    <submittedName>
        <fullName evidence="11">Cobalt/nickel transport protein</fullName>
    </submittedName>
</protein>
<gene>
    <name evidence="11" type="ORF">BC643_0717</name>
</gene>
<keyword evidence="1" id="KW-0171">Cobalt transport</keyword>
<name>A0A419W4K5_9BACT</name>
<dbReference type="Proteomes" id="UP000283387">
    <property type="component" value="Unassembled WGS sequence"/>
</dbReference>
<evidence type="ECO:0000256" key="8">
    <source>
        <dbReference type="ARBA" id="ARBA00023136"/>
    </source>
</evidence>
<dbReference type="GO" id="GO:0015087">
    <property type="term" value="F:cobalt ion transmembrane transporter activity"/>
    <property type="evidence" value="ECO:0007669"/>
    <property type="project" value="InterPro"/>
</dbReference>